<keyword evidence="9" id="KW-1185">Reference proteome</keyword>
<dbReference type="AlphaFoldDB" id="A0A5A8F607"/>
<dbReference type="InterPro" id="IPR036388">
    <property type="entry name" value="WH-like_DNA-bd_sf"/>
</dbReference>
<evidence type="ECO:0000256" key="4">
    <source>
        <dbReference type="ARBA" id="ARBA00023125"/>
    </source>
</evidence>
<dbReference type="GO" id="GO:0006352">
    <property type="term" value="P:DNA-templated transcription initiation"/>
    <property type="evidence" value="ECO:0007669"/>
    <property type="project" value="InterPro"/>
</dbReference>
<keyword evidence="4" id="KW-0238">DNA-binding</keyword>
<sequence>MRELKEFYKNTKVPFFNYLLKLTGDYDLASDLMQDAYIKIYENYKVYNKSLLYKIAYNLYIDFYRKSKKNSELNVEVTLSITDVEESLIAKEDYKNLLKAMQKLPLEERQILSLKVSDNLSYKEISEITGLSVANIKVKIHRARQKLRQILKGGLK</sequence>
<evidence type="ECO:0000313" key="8">
    <source>
        <dbReference type="EMBL" id="KAA0258570.1"/>
    </source>
</evidence>
<feature type="domain" description="RNA polymerase sigma factor 70 region 4 type 2" evidence="7">
    <location>
        <begin position="96"/>
        <end position="147"/>
    </location>
</feature>
<reference evidence="8 9" key="1">
    <citation type="submission" date="2019-06" db="EMBL/GenBank/DDBJ databases">
        <title>Genomic insights into carbon and energy metabolism of Deferribacter autotrophicus revealed new metabolic traits in the phylum Deferribacteres.</title>
        <authorList>
            <person name="Slobodkin A.I."/>
            <person name="Slobodkina G.B."/>
            <person name="Allioux M."/>
            <person name="Alain K."/>
            <person name="Jebbar M."/>
            <person name="Shadrin V."/>
            <person name="Kublanov I.V."/>
            <person name="Toshchakov S.V."/>
            <person name="Bonch-Osmolovskaya E.A."/>
        </authorList>
    </citation>
    <scope>NUCLEOTIDE SEQUENCE [LARGE SCALE GENOMIC DNA]</scope>
    <source>
        <strain evidence="8 9">SL50</strain>
    </source>
</reference>
<dbReference type="SUPFAM" id="SSF88659">
    <property type="entry name" value="Sigma3 and sigma4 domains of RNA polymerase sigma factors"/>
    <property type="match status" value="1"/>
</dbReference>
<keyword evidence="2" id="KW-0805">Transcription regulation</keyword>
<dbReference type="Proteomes" id="UP000322876">
    <property type="component" value="Unassembled WGS sequence"/>
</dbReference>
<organism evidence="8 9">
    <name type="scientific">Deferribacter autotrophicus</name>
    <dbReference type="NCBI Taxonomy" id="500465"/>
    <lineage>
        <taxon>Bacteria</taxon>
        <taxon>Pseudomonadati</taxon>
        <taxon>Deferribacterota</taxon>
        <taxon>Deferribacteres</taxon>
        <taxon>Deferribacterales</taxon>
        <taxon>Deferribacteraceae</taxon>
        <taxon>Deferribacter</taxon>
    </lineage>
</organism>
<name>A0A5A8F607_9BACT</name>
<dbReference type="InterPro" id="IPR013249">
    <property type="entry name" value="RNA_pol_sigma70_r4_t2"/>
</dbReference>
<feature type="domain" description="RNA polymerase sigma-70 region 2" evidence="6">
    <location>
        <begin position="16"/>
        <end position="68"/>
    </location>
</feature>
<dbReference type="GO" id="GO:0003677">
    <property type="term" value="F:DNA binding"/>
    <property type="evidence" value="ECO:0007669"/>
    <property type="project" value="UniProtKB-KW"/>
</dbReference>
<dbReference type="InterPro" id="IPR013325">
    <property type="entry name" value="RNA_pol_sigma_r2"/>
</dbReference>
<evidence type="ECO:0000259" key="7">
    <source>
        <dbReference type="Pfam" id="PF08281"/>
    </source>
</evidence>
<dbReference type="CDD" id="cd06171">
    <property type="entry name" value="Sigma70_r4"/>
    <property type="match status" value="1"/>
</dbReference>
<comment type="caution">
    <text evidence="8">The sequence shown here is derived from an EMBL/GenBank/DDBJ whole genome shotgun (WGS) entry which is preliminary data.</text>
</comment>
<dbReference type="RefSeq" id="WP_149266124.1">
    <property type="nucleotide sequence ID" value="NZ_VFJB01000004.1"/>
</dbReference>
<accession>A0A5A8F607</accession>
<dbReference type="GO" id="GO:0016987">
    <property type="term" value="F:sigma factor activity"/>
    <property type="evidence" value="ECO:0007669"/>
    <property type="project" value="UniProtKB-KW"/>
</dbReference>
<dbReference type="Pfam" id="PF04542">
    <property type="entry name" value="Sigma70_r2"/>
    <property type="match status" value="1"/>
</dbReference>
<dbReference type="OrthoDB" id="340239at2"/>
<evidence type="ECO:0000256" key="3">
    <source>
        <dbReference type="ARBA" id="ARBA00023082"/>
    </source>
</evidence>
<proteinExistence type="inferred from homology"/>
<dbReference type="Gene3D" id="1.10.10.10">
    <property type="entry name" value="Winged helix-like DNA-binding domain superfamily/Winged helix DNA-binding domain"/>
    <property type="match status" value="1"/>
</dbReference>
<gene>
    <name evidence="8" type="ORF">FHQ18_05270</name>
</gene>
<dbReference type="Pfam" id="PF08281">
    <property type="entry name" value="Sigma70_r4_2"/>
    <property type="match status" value="1"/>
</dbReference>
<protein>
    <submittedName>
        <fullName evidence="8">RNA polymerase sigma factor</fullName>
    </submittedName>
</protein>
<evidence type="ECO:0000256" key="2">
    <source>
        <dbReference type="ARBA" id="ARBA00023015"/>
    </source>
</evidence>
<dbReference type="PANTHER" id="PTHR43133:SF52">
    <property type="entry name" value="ECF RNA POLYMERASE SIGMA FACTOR SIGL"/>
    <property type="match status" value="1"/>
</dbReference>
<keyword evidence="3" id="KW-0731">Sigma factor</keyword>
<dbReference type="SUPFAM" id="SSF88946">
    <property type="entry name" value="Sigma2 domain of RNA polymerase sigma factors"/>
    <property type="match status" value="1"/>
</dbReference>
<dbReference type="InterPro" id="IPR007627">
    <property type="entry name" value="RNA_pol_sigma70_r2"/>
</dbReference>
<keyword evidence="5" id="KW-0804">Transcription</keyword>
<comment type="similarity">
    <text evidence="1">Belongs to the sigma-70 factor family. ECF subfamily.</text>
</comment>
<dbReference type="Gene3D" id="1.10.1740.10">
    <property type="match status" value="1"/>
</dbReference>
<dbReference type="InterPro" id="IPR013324">
    <property type="entry name" value="RNA_pol_sigma_r3/r4-like"/>
</dbReference>
<evidence type="ECO:0000313" key="9">
    <source>
        <dbReference type="Proteomes" id="UP000322876"/>
    </source>
</evidence>
<evidence type="ECO:0000259" key="6">
    <source>
        <dbReference type="Pfam" id="PF04542"/>
    </source>
</evidence>
<dbReference type="EMBL" id="VFJB01000004">
    <property type="protein sequence ID" value="KAA0258570.1"/>
    <property type="molecule type" value="Genomic_DNA"/>
</dbReference>
<dbReference type="NCBIfam" id="TIGR02937">
    <property type="entry name" value="sigma70-ECF"/>
    <property type="match status" value="1"/>
</dbReference>
<dbReference type="InterPro" id="IPR014284">
    <property type="entry name" value="RNA_pol_sigma-70_dom"/>
</dbReference>
<dbReference type="PANTHER" id="PTHR43133">
    <property type="entry name" value="RNA POLYMERASE ECF-TYPE SIGMA FACTO"/>
    <property type="match status" value="1"/>
</dbReference>
<evidence type="ECO:0000256" key="5">
    <source>
        <dbReference type="ARBA" id="ARBA00023163"/>
    </source>
</evidence>
<dbReference type="InterPro" id="IPR039425">
    <property type="entry name" value="RNA_pol_sigma-70-like"/>
</dbReference>
<evidence type="ECO:0000256" key="1">
    <source>
        <dbReference type="ARBA" id="ARBA00010641"/>
    </source>
</evidence>